<dbReference type="SMART" id="SM00506">
    <property type="entry name" value="A1pp"/>
    <property type="match status" value="1"/>
</dbReference>
<dbReference type="EMBL" id="JAEVFJ010000014">
    <property type="protein sequence ID" value="KAH8100882.1"/>
    <property type="molecule type" value="Genomic_DNA"/>
</dbReference>
<evidence type="ECO:0000313" key="3">
    <source>
        <dbReference type="Proteomes" id="UP000813824"/>
    </source>
</evidence>
<dbReference type="PANTHER" id="PTHR11106">
    <property type="entry name" value="GANGLIOSIDE INDUCED DIFFERENTIATION ASSOCIATED PROTEIN 2-RELATED"/>
    <property type="match status" value="1"/>
</dbReference>
<protein>
    <recommendedName>
        <fullName evidence="1">Macro domain-containing protein</fullName>
    </recommendedName>
</protein>
<accession>A0A8K0UR63</accession>
<evidence type="ECO:0000259" key="1">
    <source>
        <dbReference type="PROSITE" id="PS51154"/>
    </source>
</evidence>
<dbReference type="Pfam" id="PF01661">
    <property type="entry name" value="Macro"/>
    <property type="match status" value="1"/>
</dbReference>
<dbReference type="Proteomes" id="UP000813824">
    <property type="component" value="Unassembled WGS sequence"/>
</dbReference>
<dbReference type="OrthoDB" id="6077599at2759"/>
<proteinExistence type="predicted"/>
<dbReference type="AlphaFoldDB" id="A0A8K0UR63"/>
<dbReference type="PROSITE" id="PS51154">
    <property type="entry name" value="MACRO"/>
    <property type="match status" value="1"/>
</dbReference>
<dbReference type="Gene3D" id="3.40.220.10">
    <property type="entry name" value="Leucine Aminopeptidase, subunit E, domain 1"/>
    <property type="match status" value="1"/>
</dbReference>
<evidence type="ECO:0000313" key="2">
    <source>
        <dbReference type="EMBL" id="KAH8100882.1"/>
    </source>
</evidence>
<feature type="domain" description="Macro" evidence="1">
    <location>
        <begin position="56"/>
        <end position="236"/>
    </location>
</feature>
<gene>
    <name evidence="2" type="ORF">BXZ70DRAFT_134062</name>
</gene>
<dbReference type="PANTHER" id="PTHR11106:SF27">
    <property type="entry name" value="MACRO DOMAIN-CONTAINING PROTEIN"/>
    <property type="match status" value="1"/>
</dbReference>
<dbReference type="CDD" id="cd02908">
    <property type="entry name" value="Macro_OAADPr_deacetylase"/>
    <property type="match status" value="1"/>
</dbReference>
<reference evidence="2" key="1">
    <citation type="journal article" date="2021" name="New Phytol.">
        <title>Evolutionary innovations through gain and loss of genes in the ectomycorrhizal Boletales.</title>
        <authorList>
            <person name="Wu G."/>
            <person name="Miyauchi S."/>
            <person name="Morin E."/>
            <person name="Kuo A."/>
            <person name="Drula E."/>
            <person name="Varga T."/>
            <person name="Kohler A."/>
            <person name="Feng B."/>
            <person name="Cao Y."/>
            <person name="Lipzen A."/>
            <person name="Daum C."/>
            <person name="Hundley H."/>
            <person name="Pangilinan J."/>
            <person name="Johnson J."/>
            <person name="Barry K."/>
            <person name="LaButti K."/>
            <person name="Ng V."/>
            <person name="Ahrendt S."/>
            <person name="Min B."/>
            <person name="Choi I.G."/>
            <person name="Park H."/>
            <person name="Plett J.M."/>
            <person name="Magnuson J."/>
            <person name="Spatafora J.W."/>
            <person name="Nagy L.G."/>
            <person name="Henrissat B."/>
            <person name="Grigoriev I.V."/>
            <person name="Yang Z.L."/>
            <person name="Xu J."/>
            <person name="Martin F.M."/>
        </authorList>
    </citation>
    <scope>NUCLEOTIDE SEQUENCE</scope>
    <source>
        <strain evidence="2">KKN 215</strain>
    </source>
</reference>
<dbReference type="InterPro" id="IPR002589">
    <property type="entry name" value="Macro_dom"/>
</dbReference>
<comment type="caution">
    <text evidence="2">The sequence shown here is derived from an EMBL/GenBank/DDBJ whole genome shotgun (WGS) entry which is preliminary data.</text>
</comment>
<dbReference type="InterPro" id="IPR043472">
    <property type="entry name" value="Macro_dom-like"/>
</dbReference>
<name>A0A8K0UR63_9AGAR</name>
<organism evidence="2 3">
    <name type="scientific">Cristinia sonorae</name>
    <dbReference type="NCBI Taxonomy" id="1940300"/>
    <lineage>
        <taxon>Eukaryota</taxon>
        <taxon>Fungi</taxon>
        <taxon>Dikarya</taxon>
        <taxon>Basidiomycota</taxon>
        <taxon>Agaricomycotina</taxon>
        <taxon>Agaricomycetes</taxon>
        <taxon>Agaricomycetidae</taxon>
        <taxon>Agaricales</taxon>
        <taxon>Pleurotineae</taxon>
        <taxon>Stephanosporaceae</taxon>
        <taxon>Cristinia</taxon>
    </lineage>
</organism>
<dbReference type="SUPFAM" id="SSF52949">
    <property type="entry name" value="Macro domain-like"/>
    <property type="match status" value="1"/>
</dbReference>
<keyword evidence="3" id="KW-1185">Reference proteome</keyword>
<sequence length="273" mass="30350">MESVSYMDRPLGEQIRVPLCYGRLLALFSILMSVSLSQIQPLTTLYSSALLLPPPFPRYKSNPGLLDRVSLYKGDITTLCVDAIVNSTNSQLAGGGGVDDAIRRAAGLGLIEECRSLNGCRIGDARITEGYRLPAKHVIHTAGPIYSREDNDKHADRLATCYRRSLEVAVGNSLRHIAFPSISTGSCRYPIKHAAHIALDVIRRFLEVDNQLERVVLVVYTEEDWDVYRNGIGINMGSFRSLLGQSMEWRFHYSCPLLEASSLKAYNNYLPGL</sequence>